<organism evidence="10 11">
    <name type="scientific">Gambusia affinis</name>
    <name type="common">Western mosquitofish</name>
    <name type="synonym">Heterandria affinis</name>
    <dbReference type="NCBI Taxonomy" id="33528"/>
    <lineage>
        <taxon>Eukaryota</taxon>
        <taxon>Metazoa</taxon>
        <taxon>Chordata</taxon>
        <taxon>Craniata</taxon>
        <taxon>Vertebrata</taxon>
        <taxon>Euteleostomi</taxon>
        <taxon>Actinopterygii</taxon>
        <taxon>Neopterygii</taxon>
        <taxon>Teleostei</taxon>
        <taxon>Neoteleostei</taxon>
        <taxon>Acanthomorphata</taxon>
        <taxon>Ovalentaria</taxon>
        <taxon>Atherinomorphae</taxon>
        <taxon>Cyprinodontiformes</taxon>
        <taxon>Poeciliidae</taxon>
        <taxon>Poeciliinae</taxon>
        <taxon>Gambusia</taxon>
    </lineage>
</organism>
<keyword evidence="11" id="KW-1185">Reference proteome</keyword>
<evidence type="ECO:0000256" key="5">
    <source>
        <dbReference type="ARBA" id="ARBA00022702"/>
    </source>
</evidence>
<name>A0A315VUM8_GAMAF</name>
<dbReference type="PANTHER" id="PTHR11245">
    <property type="entry name" value="STANNIOCALCIN"/>
    <property type="match status" value="1"/>
</dbReference>
<sequence length="407" mass="44466">MLRRSAPLLLLCSLCLASGFQMPPEEAAPRRARFSSNSPTDVARCLNGAVAVGCGFFSCLENSTCDTDGMHEICELFLHAAATFNTEGKTFVKKSLQCISQGISNKVFQAIRRCNIFQTMIAEVQEECYTSLDICTVARTNPDAIGEVVQVPTHFPNRYYSTLLQTLQACDEQTVSAVRTGVMTRLGPDMESFLQLVQNKPCTPSSDSTAFSNPASWRNVPVFNIQPGFRGRDPTHLFAKRSADTQGNEGRAQADDGFGGAPPKAGRGITARRCVSCLRESSSVQLVFTSHSSETVRLSAVGHSARRPYLRLDQAAQETGSKRSQDDAVEQLKELLHGDAGVRRASQGKNLPQQDAKGPPAAAAHRINVGNVETELQTEVQDVFSVKQTMDHFSPFTPVLHRLNERI</sequence>
<accession>A0A315VUM8</accession>
<comment type="subcellular location">
    <subcellularLocation>
        <location evidence="7">Secreted</location>
    </subcellularLocation>
</comment>
<protein>
    <recommendedName>
        <fullName evidence="4 7">Stanniocalcin</fullName>
        <shortName evidence="7">STC</shortName>
    </recommendedName>
    <alternativeName>
        <fullName evidence="7">Corpuscles of Stannius protein</fullName>
    </alternativeName>
</protein>
<keyword evidence="9" id="KW-0732">Signal</keyword>
<keyword evidence="7" id="KW-0964">Secreted</keyword>
<evidence type="ECO:0000313" key="10">
    <source>
        <dbReference type="EMBL" id="PWA26560.1"/>
    </source>
</evidence>
<feature type="region of interest" description="Disordered" evidence="8">
    <location>
        <begin position="340"/>
        <end position="363"/>
    </location>
</feature>
<dbReference type="GO" id="GO:0005615">
    <property type="term" value="C:extracellular space"/>
    <property type="evidence" value="ECO:0007669"/>
    <property type="project" value="UniProtKB-UniRule"/>
</dbReference>
<comment type="caution">
    <text evidence="10">The sequence shown here is derived from an EMBL/GenBank/DDBJ whole genome shotgun (WGS) entry which is preliminary data.</text>
</comment>
<evidence type="ECO:0000256" key="2">
    <source>
        <dbReference type="ARBA" id="ARBA00008693"/>
    </source>
</evidence>
<dbReference type="AlphaFoldDB" id="A0A315VUM8"/>
<comment type="function">
    <text evidence="1 7">Its primary function is the prevention of hypercalcemia. Upon release into the circulation, it lowers calcium transport by the gills, thereby reducing its rate of influx from the environment into the extracellular compartment. STC also stimulates phosphate reabsorption by renal proximal tubules. The consequence of this action is increased levels of plasma phosphate, which combines with excess calcium and promotes its disposal into bone and scales.</text>
</comment>
<evidence type="ECO:0000256" key="6">
    <source>
        <dbReference type="ARBA" id="ARBA00023157"/>
    </source>
</evidence>
<evidence type="ECO:0000256" key="1">
    <source>
        <dbReference type="ARBA" id="ARBA00003962"/>
    </source>
</evidence>
<keyword evidence="6 7" id="KW-1015">Disulfide bond</keyword>
<proteinExistence type="inferred from homology"/>
<dbReference type="Pfam" id="PF03298">
    <property type="entry name" value="Stanniocalcin"/>
    <property type="match status" value="1"/>
</dbReference>
<dbReference type="EMBL" id="NHOQ01001156">
    <property type="protein sequence ID" value="PWA26560.1"/>
    <property type="molecule type" value="Genomic_DNA"/>
</dbReference>
<evidence type="ECO:0000256" key="7">
    <source>
        <dbReference type="RuleBase" id="RU369112"/>
    </source>
</evidence>
<dbReference type="Proteomes" id="UP000250572">
    <property type="component" value="Unassembled WGS sequence"/>
</dbReference>
<evidence type="ECO:0000256" key="4">
    <source>
        <dbReference type="ARBA" id="ARBA00017831"/>
    </source>
</evidence>
<evidence type="ECO:0000256" key="3">
    <source>
        <dbReference type="ARBA" id="ARBA00011748"/>
    </source>
</evidence>
<evidence type="ECO:0000313" key="11">
    <source>
        <dbReference type="Proteomes" id="UP000250572"/>
    </source>
</evidence>
<gene>
    <name evidence="10" type="ORF">CCH79_00001297</name>
</gene>
<feature type="region of interest" description="Disordered" evidence="8">
    <location>
        <begin position="244"/>
        <end position="266"/>
    </location>
</feature>
<keyword evidence="5" id="KW-0372">Hormone</keyword>
<reference evidence="10 11" key="1">
    <citation type="journal article" date="2018" name="G3 (Bethesda)">
        <title>A High-Quality Reference Genome for the Invasive Mosquitofish Gambusia affinis Using a Chicago Library.</title>
        <authorList>
            <person name="Hoffberg S.L."/>
            <person name="Troendle N.J."/>
            <person name="Glenn T.C."/>
            <person name="Mahmud O."/>
            <person name="Louha S."/>
            <person name="Chalopin D."/>
            <person name="Bennetzen J.L."/>
            <person name="Mauricio R."/>
        </authorList>
    </citation>
    <scope>NUCLEOTIDE SEQUENCE [LARGE SCALE GENOMIC DNA]</scope>
    <source>
        <strain evidence="10">NE01/NJP1002.9</strain>
        <tissue evidence="10">Muscle</tissue>
    </source>
</reference>
<evidence type="ECO:0000256" key="8">
    <source>
        <dbReference type="SAM" id="MobiDB-lite"/>
    </source>
</evidence>
<dbReference type="GO" id="GO:0005179">
    <property type="term" value="F:hormone activity"/>
    <property type="evidence" value="ECO:0007669"/>
    <property type="project" value="UniProtKB-KW"/>
</dbReference>
<comment type="subunit">
    <text evidence="3 7">Homodimer; disulfide-linked.</text>
</comment>
<dbReference type="STRING" id="33528.ENSGAFP00000011604"/>
<dbReference type="GO" id="GO:0006874">
    <property type="term" value="P:intracellular calcium ion homeostasis"/>
    <property type="evidence" value="ECO:0007669"/>
    <property type="project" value="UniProtKB-UniRule"/>
</dbReference>
<evidence type="ECO:0000256" key="9">
    <source>
        <dbReference type="SAM" id="SignalP"/>
    </source>
</evidence>
<dbReference type="InterPro" id="IPR004978">
    <property type="entry name" value="Stanniocalcin"/>
</dbReference>
<dbReference type="PANTHER" id="PTHR11245:SF7">
    <property type="entry name" value="STANNIOCALCIN"/>
    <property type="match status" value="1"/>
</dbReference>
<feature type="chain" id="PRO_5016258612" description="Stanniocalcin" evidence="9">
    <location>
        <begin position="18"/>
        <end position="407"/>
    </location>
</feature>
<feature type="signal peptide" evidence="9">
    <location>
        <begin position="1"/>
        <end position="17"/>
    </location>
</feature>
<comment type="similarity">
    <text evidence="2 7">Belongs to the stanniocalcin family.</text>
</comment>